<proteinExistence type="predicted"/>
<dbReference type="GO" id="GO:0016787">
    <property type="term" value="F:hydrolase activity"/>
    <property type="evidence" value="ECO:0007669"/>
    <property type="project" value="UniProtKB-KW"/>
</dbReference>
<dbReference type="KEGG" id="run:DR864_14355"/>
<evidence type="ECO:0000313" key="2">
    <source>
        <dbReference type="Proteomes" id="UP000251993"/>
    </source>
</evidence>
<dbReference type="Gene3D" id="3.40.50.1820">
    <property type="entry name" value="alpha/beta hydrolase"/>
    <property type="match status" value="1"/>
</dbReference>
<keyword evidence="1" id="KW-0378">Hydrolase</keyword>
<dbReference type="AlphaFoldDB" id="A0A344TJM6"/>
<accession>A0A344TJM6</accession>
<dbReference type="EMBL" id="CP030850">
    <property type="protein sequence ID" value="AXE18847.1"/>
    <property type="molecule type" value="Genomic_DNA"/>
</dbReference>
<dbReference type="SUPFAM" id="SSF53474">
    <property type="entry name" value="alpha/beta-Hydrolases"/>
    <property type="match status" value="1"/>
</dbReference>
<organism evidence="1 2">
    <name type="scientific">Runella rosea</name>
    <dbReference type="NCBI Taxonomy" id="2259595"/>
    <lineage>
        <taxon>Bacteria</taxon>
        <taxon>Pseudomonadati</taxon>
        <taxon>Bacteroidota</taxon>
        <taxon>Cytophagia</taxon>
        <taxon>Cytophagales</taxon>
        <taxon>Spirosomataceae</taxon>
        <taxon>Runella</taxon>
    </lineage>
</organism>
<keyword evidence="2" id="KW-1185">Reference proteome</keyword>
<protein>
    <submittedName>
        <fullName evidence="1">Alpha/beta hydrolase</fullName>
    </submittedName>
</protein>
<dbReference type="OrthoDB" id="659408at2"/>
<gene>
    <name evidence="1" type="ORF">DR864_14355</name>
</gene>
<evidence type="ECO:0000313" key="1">
    <source>
        <dbReference type="EMBL" id="AXE18847.1"/>
    </source>
</evidence>
<reference evidence="1 2" key="1">
    <citation type="submission" date="2018-07" db="EMBL/GenBank/DDBJ databases">
        <title>Genome sequencing of Runella.</title>
        <authorList>
            <person name="Baek M.-G."/>
            <person name="Yi H."/>
        </authorList>
    </citation>
    <scope>NUCLEOTIDE SEQUENCE [LARGE SCALE GENOMIC DNA]</scope>
    <source>
        <strain evidence="1 2">HYN0085</strain>
    </source>
</reference>
<dbReference type="RefSeq" id="WP_114067628.1">
    <property type="nucleotide sequence ID" value="NZ_CP030850.1"/>
</dbReference>
<dbReference type="InterPro" id="IPR029058">
    <property type="entry name" value="AB_hydrolase_fold"/>
</dbReference>
<sequence length="217" mass="25023">MRKIFLIGGLGADERVFQNMDLPQFDKVFVKWINPAKNESIENYAKRLSTQIKEPKPYILGVSFGGMMATEIAKYYPDADVFIVSSAKTYRELPLLYRIIGRLGVLKILPVQFLTYHNRIVDWFFGVKNSKESDLLKSILADTDTTFLKWALQQITLWRNEEIPSNLMHIHGDKDRILPINFTKPNAVIHEGGHLMILNKTPEIENIIQQKFTSTLI</sequence>
<dbReference type="Proteomes" id="UP000251993">
    <property type="component" value="Chromosome"/>
</dbReference>
<name>A0A344TJM6_9BACT</name>